<keyword evidence="1 2" id="KW-0807">Transducer</keyword>
<evidence type="ECO:0000259" key="3">
    <source>
        <dbReference type="PROSITE" id="PS50111"/>
    </source>
</evidence>
<dbReference type="Pfam" id="PF00015">
    <property type="entry name" value="MCPsignal"/>
    <property type="match status" value="1"/>
</dbReference>
<reference evidence="4" key="2">
    <citation type="submission" date="2020-09" db="EMBL/GenBank/DDBJ databases">
        <authorList>
            <person name="Sun Q."/>
            <person name="Zhou Y."/>
        </authorList>
    </citation>
    <scope>NUCLEOTIDE SEQUENCE</scope>
    <source>
        <strain evidence="4">CGMCC 1.15254</strain>
    </source>
</reference>
<evidence type="ECO:0000313" key="5">
    <source>
        <dbReference type="Proteomes" id="UP000632498"/>
    </source>
</evidence>
<dbReference type="PROSITE" id="PS50111">
    <property type="entry name" value="CHEMOTAXIS_TRANSDUC_2"/>
    <property type="match status" value="1"/>
</dbReference>
<organism evidence="4 5">
    <name type="scientific">Terasakiella brassicae</name>
    <dbReference type="NCBI Taxonomy" id="1634917"/>
    <lineage>
        <taxon>Bacteria</taxon>
        <taxon>Pseudomonadati</taxon>
        <taxon>Pseudomonadota</taxon>
        <taxon>Alphaproteobacteria</taxon>
        <taxon>Rhodospirillales</taxon>
        <taxon>Terasakiellaceae</taxon>
        <taxon>Terasakiella</taxon>
    </lineage>
</organism>
<dbReference type="InterPro" id="IPR004089">
    <property type="entry name" value="MCPsignal_dom"/>
</dbReference>
<dbReference type="EMBL" id="BMHV01000002">
    <property type="protein sequence ID" value="GGF53515.1"/>
    <property type="molecule type" value="Genomic_DNA"/>
</dbReference>
<evidence type="ECO:0000313" key="4">
    <source>
        <dbReference type="EMBL" id="GGF53515.1"/>
    </source>
</evidence>
<proteinExistence type="predicted"/>
<evidence type="ECO:0000256" key="1">
    <source>
        <dbReference type="ARBA" id="ARBA00023224"/>
    </source>
</evidence>
<comment type="caution">
    <text evidence="4">The sequence shown here is derived from an EMBL/GenBank/DDBJ whole genome shotgun (WGS) entry which is preliminary data.</text>
</comment>
<dbReference type="SMART" id="SM00283">
    <property type="entry name" value="MA"/>
    <property type="match status" value="1"/>
</dbReference>
<protein>
    <submittedName>
        <fullName evidence="4">Chemotaxis protein</fullName>
    </submittedName>
</protein>
<dbReference type="RefSeq" id="WP_188660635.1">
    <property type="nucleotide sequence ID" value="NZ_BMHV01000002.1"/>
</dbReference>
<feature type="domain" description="Methyl-accepting transducer" evidence="3">
    <location>
        <begin position="33"/>
        <end position="269"/>
    </location>
</feature>
<sequence>MTDETAVESQTTMRENKTSGIQVEDVIQKIAIDAGDIVIEIADVAGNIEDITARINKQTDSFNLVREASAAMAQVKNDIAMATQTSLEVAEQANTDVSQSREKVEVSLGNIQTLVDFVRQVEGRLIGLNGALEEVRDVSGVIQKIASQTNLLALNATIEAARAGDAGKGFAVVAGEVKNLAEQTAKATEQIDQTLEELGSQVELLMSESVSGVESAAQAQAGTKDIGDAINLVGSAIAKVDGELANINHAASAIDAHVDGVVTQLEEMSLRAEENRTDLSGCNERISKLRDFGADLIQLTNQLGVETVDTFYINQVVSGAQKVSQLLEEAVERGELRMEALFDREYRQIEGTNPPQYSIQSLDFLDQHLPDIQEPIQASDNKIVFAACVDVNGYLPVHNLNFSQAQRPGEIDWNTANCRNRMIFNDRVGLAAGKNEKPFLVQAYRRDMGGGNYVMMKDVTAPIFVKGKHWGGMRTGYKL</sequence>
<dbReference type="PANTHER" id="PTHR32089:SF112">
    <property type="entry name" value="LYSOZYME-LIKE PROTEIN-RELATED"/>
    <property type="match status" value="1"/>
</dbReference>
<dbReference type="GO" id="GO:0007165">
    <property type="term" value="P:signal transduction"/>
    <property type="evidence" value="ECO:0007669"/>
    <property type="project" value="UniProtKB-KW"/>
</dbReference>
<accession>A0A917BP53</accession>
<dbReference type="Proteomes" id="UP000632498">
    <property type="component" value="Unassembled WGS sequence"/>
</dbReference>
<dbReference type="SUPFAM" id="SSF58104">
    <property type="entry name" value="Methyl-accepting chemotaxis protein (MCP) signaling domain"/>
    <property type="match status" value="1"/>
</dbReference>
<dbReference type="Gene3D" id="1.10.287.950">
    <property type="entry name" value="Methyl-accepting chemotaxis protein"/>
    <property type="match status" value="1"/>
</dbReference>
<dbReference type="AlphaFoldDB" id="A0A917BP53"/>
<evidence type="ECO:0000256" key="2">
    <source>
        <dbReference type="PROSITE-ProRule" id="PRU00284"/>
    </source>
</evidence>
<name>A0A917BP53_9PROT</name>
<reference evidence="4" key="1">
    <citation type="journal article" date="2014" name="Int. J. Syst. Evol. Microbiol.">
        <title>Complete genome sequence of Corynebacterium casei LMG S-19264T (=DSM 44701T), isolated from a smear-ripened cheese.</title>
        <authorList>
            <consortium name="US DOE Joint Genome Institute (JGI-PGF)"/>
            <person name="Walter F."/>
            <person name="Albersmeier A."/>
            <person name="Kalinowski J."/>
            <person name="Ruckert C."/>
        </authorList>
    </citation>
    <scope>NUCLEOTIDE SEQUENCE</scope>
    <source>
        <strain evidence="4">CGMCC 1.15254</strain>
    </source>
</reference>
<dbReference type="GO" id="GO:0016020">
    <property type="term" value="C:membrane"/>
    <property type="evidence" value="ECO:0007669"/>
    <property type="project" value="InterPro"/>
</dbReference>
<keyword evidence="5" id="KW-1185">Reference proteome</keyword>
<dbReference type="PANTHER" id="PTHR32089">
    <property type="entry name" value="METHYL-ACCEPTING CHEMOTAXIS PROTEIN MCPB"/>
    <property type="match status" value="1"/>
</dbReference>
<gene>
    <name evidence="4" type="ORF">GCM10011332_03600</name>
</gene>